<dbReference type="EMBL" id="JBHULH010000001">
    <property type="protein sequence ID" value="MFD2566054.1"/>
    <property type="molecule type" value="Genomic_DNA"/>
</dbReference>
<gene>
    <name evidence="3" type="ORF">ACFSRZ_01645</name>
</gene>
<comment type="caution">
    <text evidence="3">The sequence shown here is derived from an EMBL/GenBank/DDBJ whole genome shotgun (WGS) entry which is preliminary data.</text>
</comment>
<keyword evidence="1" id="KW-0472">Membrane</keyword>
<proteinExistence type="predicted"/>
<organism evidence="3 4">
    <name type="scientific">Pseudotenacibaculum haliotis</name>
    <dbReference type="NCBI Taxonomy" id="1862138"/>
    <lineage>
        <taxon>Bacteria</taxon>
        <taxon>Pseudomonadati</taxon>
        <taxon>Bacteroidota</taxon>
        <taxon>Flavobacteriia</taxon>
        <taxon>Flavobacteriales</taxon>
        <taxon>Flavobacteriaceae</taxon>
        <taxon>Pseudotenacibaculum</taxon>
    </lineage>
</organism>
<name>A0ABW5LQ97_9FLAO</name>
<feature type="transmembrane region" description="Helical" evidence="1">
    <location>
        <begin position="58"/>
        <end position="77"/>
    </location>
</feature>
<dbReference type="Proteomes" id="UP001597508">
    <property type="component" value="Unassembled WGS sequence"/>
</dbReference>
<dbReference type="InterPro" id="IPR012867">
    <property type="entry name" value="DUF1648"/>
</dbReference>
<evidence type="ECO:0000259" key="2">
    <source>
        <dbReference type="Pfam" id="PF07853"/>
    </source>
</evidence>
<accession>A0ABW5LQ97</accession>
<dbReference type="RefSeq" id="WP_379664776.1">
    <property type="nucleotide sequence ID" value="NZ_JBHULH010000001.1"/>
</dbReference>
<keyword evidence="1" id="KW-1133">Transmembrane helix</keyword>
<reference evidence="4" key="1">
    <citation type="journal article" date="2019" name="Int. J. Syst. Evol. Microbiol.">
        <title>The Global Catalogue of Microorganisms (GCM) 10K type strain sequencing project: providing services to taxonomists for standard genome sequencing and annotation.</title>
        <authorList>
            <consortium name="The Broad Institute Genomics Platform"/>
            <consortium name="The Broad Institute Genome Sequencing Center for Infectious Disease"/>
            <person name="Wu L."/>
            <person name="Ma J."/>
        </authorList>
    </citation>
    <scope>NUCLEOTIDE SEQUENCE [LARGE SCALE GENOMIC DNA]</scope>
    <source>
        <strain evidence="4">KCTC 52127</strain>
    </source>
</reference>
<feature type="domain" description="DUF1648" evidence="2">
    <location>
        <begin position="21"/>
        <end position="65"/>
    </location>
</feature>
<feature type="transmembrane region" description="Helical" evidence="1">
    <location>
        <begin position="12"/>
        <end position="31"/>
    </location>
</feature>
<protein>
    <submittedName>
        <fullName evidence="3">DUF1648 domain-containing protein</fullName>
    </submittedName>
</protein>
<evidence type="ECO:0000256" key="1">
    <source>
        <dbReference type="SAM" id="Phobius"/>
    </source>
</evidence>
<feature type="transmembrane region" description="Helical" evidence="1">
    <location>
        <begin position="97"/>
        <end position="116"/>
    </location>
</feature>
<feature type="transmembrane region" description="Helical" evidence="1">
    <location>
        <begin position="128"/>
        <end position="149"/>
    </location>
</feature>
<evidence type="ECO:0000313" key="3">
    <source>
        <dbReference type="EMBL" id="MFD2566054.1"/>
    </source>
</evidence>
<evidence type="ECO:0000313" key="4">
    <source>
        <dbReference type="Proteomes" id="UP001597508"/>
    </source>
</evidence>
<dbReference type="Pfam" id="PF07853">
    <property type="entry name" value="DUF1648"/>
    <property type="match status" value="1"/>
</dbReference>
<keyword evidence="4" id="KW-1185">Reference proteome</keyword>
<keyword evidence="1" id="KW-0812">Transmembrane</keyword>
<sequence length="154" mass="17388">MSKHINYTGIDYLILGATFFLFLASLIYIGMEYSNLPETVPSHFNAQGEVDSYESKSILWIVTGIFSVVAVGLYFLAKSTSVHNIQLRSKEANFRSIAVFMPFIALVNSIVVYSIIQSAKGPFSFSKWILPLLLVITIIFLIIMFRILYTNKKS</sequence>